<dbReference type="GO" id="GO:0008270">
    <property type="term" value="F:zinc ion binding"/>
    <property type="evidence" value="ECO:0007669"/>
    <property type="project" value="InterPro"/>
</dbReference>
<gene>
    <name evidence="3" type="ORF">HU200_049876</name>
</gene>
<evidence type="ECO:0000256" key="1">
    <source>
        <dbReference type="SAM" id="MobiDB-lite"/>
    </source>
</evidence>
<protein>
    <recommendedName>
        <fullName evidence="2">CCHC-type domain-containing protein</fullName>
    </recommendedName>
</protein>
<evidence type="ECO:0000259" key="2">
    <source>
        <dbReference type="SMART" id="SM00343"/>
    </source>
</evidence>
<feature type="domain" description="CCHC-type" evidence="2">
    <location>
        <begin position="260"/>
        <end position="276"/>
    </location>
</feature>
<sequence length="461" mass="52049">MALSSLDHRPGQDFQRLVHDRFGPSTHISSPNSSGDFYLVVSFARSVFRLDNDSVAVILQSVLGGCASDFRVQHQSFWIFRFSVPSKRVGFMIRNLDKFVCKEFALFFSLWRDGGPDYIKEKLKWDKEQEAEWTYVHRSSNRTYAQVVKRPPYSSQSACLHRSSPNSVFRRLSYPHSYFQDNFLKNSSRTSVFDRLSSRRTGNHVPGSSPSSMGDRISDLKSKPERRVSRKFKHSNWLGPLCSRCLVAGHYAISCLQDVRCRACYKYGHLARFCQSVQPKKVYRPVAQQQRQTSSADINASPTALETPPHDPSPSPRLPPETSLHSSPHLSPPPPPPSTVPPPSMANFAIDPAPHVPRGFEVPPRDPAAPPTRLYAYIGGIMDAYNEDLAIAFLLPAVAKEDFLELAKALKSFFIQNLGVRLMEVQPSPIGDAFVRFGSPIERERFLDQIIQFGHGYTEVY</sequence>
<feature type="compositionally biased region" description="Pro residues" evidence="1">
    <location>
        <begin position="330"/>
        <end position="344"/>
    </location>
</feature>
<feature type="compositionally biased region" description="Pro residues" evidence="1">
    <location>
        <begin position="310"/>
        <end position="319"/>
    </location>
</feature>
<feature type="domain" description="CCHC-type" evidence="2">
    <location>
        <begin position="241"/>
        <end position="257"/>
    </location>
</feature>
<feature type="region of interest" description="Disordered" evidence="1">
    <location>
        <begin position="196"/>
        <end position="226"/>
    </location>
</feature>
<comment type="caution">
    <text evidence="3">The sequence shown here is derived from an EMBL/GenBank/DDBJ whole genome shotgun (WGS) entry which is preliminary data.</text>
</comment>
<accession>A0A835AYV2</accession>
<dbReference type="InterPro" id="IPR036875">
    <property type="entry name" value="Znf_CCHC_sf"/>
</dbReference>
<dbReference type="OrthoDB" id="690983at2759"/>
<dbReference type="InterPro" id="IPR001878">
    <property type="entry name" value="Znf_CCHC"/>
</dbReference>
<feature type="compositionally biased region" description="Polar residues" evidence="1">
    <location>
        <begin position="287"/>
        <end position="304"/>
    </location>
</feature>
<name>A0A835AYV2_9POAL</name>
<feature type="compositionally biased region" description="Low complexity" evidence="1">
    <location>
        <begin position="320"/>
        <end position="329"/>
    </location>
</feature>
<keyword evidence="4" id="KW-1185">Reference proteome</keyword>
<proteinExistence type="predicted"/>
<dbReference type="SMART" id="SM00343">
    <property type="entry name" value="ZnF_C2HC"/>
    <property type="match status" value="2"/>
</dbReference>
<dbReference type="Gene3D" id="4.10.60.10">
    <property type="entry name" value="Zinc finger, CCHC-type"/>
    <property type="match status" value="1"/>
</dbReference>
<evidence type="ECO:0000313" key="3">
    <source>
        <dbReference type="EMBL" id="KAF8671755.1"/>
    </source>
</evidence>
<dbReference type="SUPFAM" id="SSF57756">
    <property type="entry name" value="Retrovirus zinc finger-like domains"/>
    <property type="match status" value="1"/>
</dbReference>
<dbReference type="PANTHER" id="PTHR33075:SF7">
    <property type="entry name" value="OS02G0303350 PROTEIN"/>
    <property type="match status" value="1"/>
</dbReference>
<dbReference type="EMBL" id="JACEFO010002234">
    <property type="protein sequence ID" value="KAF8671755.1"/>
    <property type="molecule type" value="Genomic_DNA"/>
</dbReference>
<feature type="compositionally biased region" description="Basic and acidic residues" evidence="1">
    <location>
        <begin position="216"/>
        <end position="226"/>
    </location>
</feature>
<evidence type="ECO:0000313" key="4">
    <source>
        <dbReference type="Proteomes" id="UP000636709"/>
    </source>
</evidence>
<reference evidence="3" key="1">
    <citation type="submission" date="2020-07" db="EMBL/GenBank/DDBJ databases">
        <title>Genome sequence and genetic diversity analysis of an under-domesticated orphan crop, white fonio (Digitaria exilis).</title>
        <authorList>
            <person name="Bennetzen J.L."/>
            <person name="Chen S."/>
            <person name="Ma X."/>
            <person name="Wang X."/>
            <person name="Yssel A.E.J."/>
            <person name="Chaluvadi S.R."/>
            <person name="Johnson M."/>
            <person name="Gangashetty P."/>
            <person name="Hamidou F."/>
            <person name="Sanogo M.D."/>
            <person name="Zwaenepoel A."/>
            <person name="Wallace J."/>
            <person name="Van De Peer Y."/>
            <person name="Van Deynze A."/>
        </authorList>
    </citation>
    <scope>NUCLEOTIDE SEQUENCE</scope>
    <source>
        <tissue evidence="3">Leaves</tissue>
    </source>
</reference>
<organism evidence="3 4">
    <name type="scientific">Digitaria exilis</name>
    <dbReference type="NCBI Taxonomy" id="1010633"/>
    <lineage>
        <taxon>Eukaryota</taxon>
        <taxon>Viridiplantae</taxon>
        <taxon>Streptophyta</taxon>
        <taxon>Embryophyta</taxon>
        <taxon>Tracheophyta</taxon>
        <taxon>Spermatophyta</taxon>
        <taxon>Magnoliopsida</taxon>
        <taxon>Liliopsida</taxon>
        <taxon>Poales</taxon>
        <taxon>Poaceae</taxon>
        <taxon>PACMAD clade</taxon>
        <taxon>Panicoideae</taxon>
        <taxon>Panicodae</taxon>
        <taxon>Paniceae</taxon>
        <taxon>Anthephorinae</taxon>
        <taxon>Digitaria</taxon>
    </lineage>
</organism>
<dbReference type="GO" id="GO:0003676">
    <property type="term" value="F:nucleic acid binding"/>
    <property type="evidence" value="ECO:0007669"/>
    <property type="project" value="InterPro"/>
</dbReference>
<dbReference type="PANTHER" id="PTHR33075">
    <property type="entry name" value="OS02G0499800 PROTEIN"/>
    <property type="match status" value="1"/>
</dbReference>
<feature type="region of interest" description="Disordered" evidence="1">
    <location>
        <begin position="285"/>
        <end position="348"/>
    </location>
</feature>
<dbReference type="Proteomes" id="UP000636709">
    <property type="component" value="Unassembled WGS sequence"/>
</dbReference>
<dbReference type="AlphaFoldDB" id="A0A835AYV2"/>